<name>A0A5R9G5Y5_9BACL</name>
<dbReference type="RefSeq" id="WP_138196899.1">
    <property type="nucleotide sequence ID" value="NZ_VCIW01000019.1"/>
</dbReference>
<keyword evidence="1" id="KW-1133">Transmembrane helix</keyword>
<evidence type="ECO:0000256" key="1">
    <source>
        <dbReference type="SAM" id="Phobius"/>
    </source>
</evidence>
<feature type="transmembrane region" description="Helical" evidence="1">
    <location>
        <begin position="97"/>
        <end position="118"/>
    </location>
</feature>
<evidence type="ECO:0000313" key="3">
    <source>
        <dbReference type="Proteomes" id="UP000309676"/>
    </source>
</evidence>
<keyword evidence="3" id="KW-1185">Reference proteome</keyword>
<organism evidence="2 3">
    <name type="scientific">Paenibacillus antri</name>
    <dbReference type="NCBI Taxonomy" id="2582848"/>
    <lineage>
        <taxon>Bacteria</taxon>
        <taxon>Bacillati</taxon>
        <taxon>Bacillota</taxon>
        <taxon>Bacilli</taxon>
        <taxon>Bacillales</taxon>
        <taxon>Paenibacillaceae</taxon>
        <taxon>Paenibacillus</taxon>
    </lineage>
</organism>
<evidence type="ECO:0000313" key="2">
    <source>
        <dbReference type="EMBL" id="TLS49746.1"/>
    </source>
</evidence>
<sequence length="158" mass="17258">MAVVALLAVSILAFLSFVVKTKRLPALALVLCWMVAVFVKDAMFNVAFLNLKLVDVPPTLQALYLRMLNLYFLTPLIVVWAIDAVADRVRPLREASAAALAVTALLGVDFAMVALGAWKPADGWPSWLSLAEAVFVYAAARALTGSFRRLLRKEGIVR</sequence>
<feature type="transmembrane region" description="Helical" evidence="1">
    <location>
        <begin position="124"/>
        <end position="143"/>
    </location>
</feature>
<dbReference type="EMBL" id="VCIW01000019">
    <property type="protein sequence ID" value="TLS49746.1"/>
    <property type="molecule type" value="Genomic_DNA"/>
</dbReference>
<dbReference type="Proteomes" id="UP000309676">
    <property type="component" value="Unassembled WGS sequence"/>
</dbReference>
<accession>A0A5R9G5Y5</accession>
<feature type="transmembrane region" description="Helical" evidence="1">
    <location>
        <begin position="63"/>
        <end position="85"/>
    </location>
</feature>
<dbReference type="AlphaFoldDB" id="A0A5R9G5Y5"/>
<reference evidence="2 3" key="1">
    <citation type="submission" date="2019-05" db="EMBL/GenBank/DDBJ databases">
        <authorList>
            <person name="Narsing Rao M.P."/>
            <person name="Li W.J."/>
        </authorList>
    </citation>
    <scope>NUCLEOTIDE SEQUENCE [LARGE SCALE GENOMIC DNA]</scope>
    <source>
        <strain evidence="2 3">SYSU_K30003</strain>
    </source>
</reference>
<dbReference type="OrthoDB" id="2613849at2"/>
<keyword evidence="1" id="KW-0812">Transmembrane</keyword>
<gene>
    <name evidence="2" type="ORF">FE782_24065</name>
</gene>
<comment type="caution">
    <text evidence="2">The sequence shown here is derived from an EMBL/GenBank/DDBJ whole genome shotgun (WGS) entry which is preliminary data.</text>
</comment>
<proteinExistence type="predicted"/>
<keyword evidence="1" id="KW-0472">Membrane</keyword>
<protein>
    <submittedName>
        <fullName evidence="2">Uncharacterized protein</fullName>
    </submittedName>
</protein>